<accession>A0A841R2T0</accession>
<reference evidence="3 4" key="1">
    <citation type="submission" date="2020-08" db="EMBL/GenBank/DDBJ databases">
        <title>Genomic Encyclopedia of Type Strains, Phase IV (KMG-IV): sequencing the most valuable type-strain genomes for metagenomic binning, comparative biology and taxonomic classification.</title>
        <authorList>
            <person name="Goeker M."/>
        </authorList>
    </citation>
    <scope>NUCLEOTIDE SEQUENCE [LARGE SCALE GENOMIC DNA]</scope>
    <source>
        <strain evidence="3 4">DSM 21255</strain>
    </source>
</reference>
<dbReference type="PANTHER" id="PTHR10458:SF22">
    <property type="entry name" value="PEPTIDE DEFORMYLASE"/>
    <property type="match status" value="1"/>
</dbReference>
<dbReference type="OrthoDB" id="9784988at2"/>
<dbReference type="Gene3D" id="3.90.45.10">
    <property type="entry name" value="Peptide deformylase"/>
    <property type="match status" value="1"/>
</dbReference>
<gene>
    <name evidence="2" type="primary">def</name>
    <name evidence="3" type="ORF">HNR45_000180</name>
</gene>
<dbReference type="Proteomes" id="UP000591941">
    <property type="component" value="Unassembled WGS sequence"/>
</dbReference>
<feature type="binding site" evidence="2">
    <location>
        <position position="89"/>
    </location>
    <ligand>
        <name>Fe cation</name>
        <dbReference type="ChEBI" id="CHEBI:24875"/>
    </ligand>
</feature>
<keyword evidence="2" id="KW-0408">Iron</keyword>
<dbReference type="GO" id="GO:0006412">
    <property type="term" value="P:translation"/>
    <property type="evidence" value="ECO:0007669"/>
    <property type="project" value="UniProtKB-UniRule"/>
</dbReference>
<dbReference type="GO" id="GO:0042586">
    <property type="term" value="F:peptide deformylase activity"/>
    <property type="evidence" value="ECO:0007669"/>
    <property type="project" value="UniProtKB-UniRule"/>
</dbReference>
<comment type="function">
    <text evidence="2">Removes the formyl group from the N-terminal Met of newly synthesized proteins. Requires at least a dipeptide for an efficient rate of reaction. N-terminal L-methionine is a prerequisite for activity but the enzyme has broad specificity at other positions.</text>
</comment>
<proteinExistence type="inferred from homology"/>
<dbReference type="HAMAP" id="MF_00163">
    <property type="entry name" value="Pep_deformylase"/>
    <property type="match status" value="1"/>
</dbReference>
<evidence type="ECO:0000256" key="2">
    <source>
        <dbReference type="HAMAP-Rule" id="MF_00163"/>
    </source>
</evidence>
<evidence type="ECO:0000313" key="3">
    <source>
        <dbReference type="EMBL" id="MBB6477158.1"/>
    </source>
</evidence>
<dbReference type="NCBIfam" id="TIGR00079">
    <property type="entry name" value="pept_deformyl"/>
    <property type="match status" value="1"/>
</dbReference>
<dbReference type="PRINTS" id="PR01576">
    <property type="entry name" value="PDEFORMYLASE"/>
</dbReference>
<dbReference type="PANTHER" id="PTHR10458">
    <property type="entry name" value="PEPTIDE DEFORMYLASE"/>
    <property type="match status" value="1"/>
</dbReference>
<protein>
    <recommendedName>
        <fullName evidence="2">Peptide deformylase</fullName>
        <shortName evidence="2">PDF</shortName>
        <ecNumber evidence="2">3.5.1.88</ecNumber>
    </recommendedName>
    <alternativeName>
        <fullName evidence="2">Polypeptide deformylase</fullName>
    </alternativeName>
</protein>
<dbReference type="InterPro" id="IPR036821">
    <property type="entry name" value="Peptide_deformylase_sf"/>
</dbReference>
<comment type="catalytic activity">
    <reaction evidence="2">
        <text>N-terminal N-formyl-L-methionyl-[peptide] + H2O = N-terminal L-methionyl-[peptide] + formate</text>
        <dbReference type="Rhea" id="RHEA:24420"/>
        <dbReference type="Rhea" id="RHEA-COMP:10639"/>
        <dbReference type="Rhea" id="RHEA-COMP:10640"/>
        <dbReference type="ChEBI" id="CHEBI:15377"/>
        <dbReference type="ChEBI" id="CHEBI:15740"/>
        <dbReference type="ChEBI" id="CHEBI:49298"/>
        <dbReference type="ChEBI" id="CHEBI:64731"/>
        <dbReference type="EC" id="3.5.1.88"/>
    </reaction>
</comment>
<dbReference type="Pfam" id="PF01327">
    <property type="entry name" value="Pep_deformylase"/>
    <property type="match status" value="1"/>
</dbReference>
<name>A0A841R2T0_9FIRM</name>
<dbReference type="SUPFAM" id="SSF56420">
    <property type="entry name" value="Peptide deformylase"/>
    <property type="match status" value="1"/>
</dbReference>
<dbReference type="PIRSF" id="PIRSF004749">
    <property type="entry name" value="Pep_def"/>
    <property type="match status" value="1"/>
</dbReference>
<dbReference type="InterPro" id="IPR023635">
    <property type="entry name" value="Peptide_deformylase"/>
</dbReference>
<organism evidence="3 4">
    <name type="scientific">Negativicoccus succinicivorans</name>
    <dbReference type="NCBI Taxonomy" id="620903"/>
    <lineage>
        <taxon>Bacteria</taxon>
        <taxon>Bacillati</taxon>
        <taxon>Bacillota</taxon>
        <taxon>Negativicutes</taxon>
        <taxon>Veillonellales</taxon>
        <taxon>Veillonellaceae</taxon>
        <taxon>Negativicoccus</taxon>
    </lineage>
</organism>
<keyword evidence="2" id="KW-0648">Protein biosynthesis</keyword>
<dbReference type="EMBL" id="JACHHI010000001">
    <property type="protein sequence ID" value="MBB6477158.1"/>
    <property type="molecule type" value="Genomic_DNA"/>
</dbReference>
<evidence type="ECO:0000313" key="4">
    <source>
        <dbReference type="Proteomes" id="UP000591941"/>
    </source>
</evidence>
<evidence type="ECO:0000256" key="1">
    <source>
        <dbReference type="ARBA" id="ARBA00010759"/>
    </source>
</evidence>
<feature type="binding site" evidence="2">
    <location>
        <position position="135"/>
    </location>
    <ligand>
        <name>Fe cation</name>
        <dbReference type="ChEBI" id="CHEBI:24875"/>
    </ligand>
</feature>
<feature type="active site" evidence="2">
    <location>
        <position position="132"/>
    </location>
</feature>
<comment type="cofactor">
    <cofactor evidence="2">
        <name>Fe(2+)</name>
        <dbReference type="ChEBI" id="CHEBI:29033"/>
    </cofactor>
    <text evidence="2">Binds 1 Fe(2+) ion.</text>
</comment>
<comment type="caution">
    <text evidence="3">The sequence shown here is derived from an EMBL/GenBank/DDBJ whole genome shotgun (WGS) entry which is preliminary data.</text>
</comment>
<comment type="similarity">
    <text evidence="1 2">Belongs to the polypeptide deformylase family.</text>
</comment>
<dbReference type="GO" id="GO:0046872">
    <property type="term" value="F:metal ion binding"/>
    <property type="evidence" value="ECO:0007669"/>
    <property type="project" value="UniProtKB-KW"/>
</dbReference>
<dbReference type="NCBIfam" id="NF001159">
    <property type="entry name" value="PRK00150.1-3"/>
    <property type="match status" value="1"/>
</dbReference>
<sequence length="157" mass="17194">MAVRKIVLAGAPVLKAKAQPVTKMTKSIKTLLKDMKDTLYDANGVGLAAPQVGESLRIFVIDDGNGYVEYINPEIITLSDEKEEMTEGCLSVPGFVGVVERSTGVTVRYEDRNGRTHEVSATGLLAQAIQHENDHIDGTLYIERAKNLYKENEGTIE</sequence>
<dbReference type="EC" id="3.5.1.88" evidence="2"/>
<dbReference type="CDD" id="cd00487">
    <property type="entry name" value="Pep_deformylase"/>
    <property type="match status" value="1"/>
</dbReference>
<keyword evidence="2 3" id="KW-0378">Hydrolase</keyword>
<keyword evidence="4" id="KW-1185">Reference proteome</keyword>
<feature type="binding site" evidence="2">
    <location>
        <position position="131"/>
    </location>
    <ligand>
        <name>Fe cation</name>
        <dbReference type="ChEBI" id="CHEBI:24875"/>
    </ligand>
</feature>
<keyword evidence="2" id="KW-0479">Metal-binding</keyword>
<dbReference type="AlphaFoldDB" id="A0A841R2T0"/>